<reference evidence="10 11" key="1">
    <citation type="submission" date="2024-08" db="EMBL/GenBank/DDBJ databases">
        <authorList>
            <person name="Cucini C."/>
            <person name="Frati F."/>
        </authorList>
    </citation>
    <scope>NUCLEOTIDE SEQUENCE [LARGE SCALE GENOMIC DNA]</scope>
</reference>
<feature type="region of interest" description="Disordered" evidence="8">
    <location>
        <begin position="472"/>
        <end position="509"/>
    </location>
</feature>
<dbReference type="Pfam" id="PF00096">
    <property type="entry name" value="zf-C2H2"/>
    <property type="match status" value="4"/>
</dbReference>
<comment type="caution">
    <text evidence="10">The sequence shown here is derived from an EMBL/GenBank/DDBJ whole genome shotgun (WGS) entry which is preliminary data.</text>
</comment>
<dbReference type="PANTHER" id="PTHR16515">
    <property type="entry name" value="PR DOMAIN ZINC FINGER PROTEIN"/>
    <property type="match status" value="1"/>
</dbReference>
<keyword evidence="11" id="KW-1185">Reference proteome</keyword>
<evidence type="ECO:0000256" key="4">
    <source>
        <dbReference type="ARBA" id="ARBA00022771"/>
    </source>
</evidence>
<sequence>MKEHGDKCSTTTRGLPPSAHISSDKLIRDQELRHLVTSSIPSPPYAGLSLINASAALTVFGDPIYSSHLFASLAANNANVRFQLPIPIPMALQPTANPHPHHQHHHQGHIFHPLAGATVPGFAGIPGATVPSQAQLDILSSWVNEQARKDDQKITSTTPTTNGNVINNNKISSSNKSKRNNNVDSKNNKNAVKTSLTKQKRSANGNGNLSITKTNRKNKTGRNNGAIISSSENELLAKKEKFEKDAPEPMNIHESIIQPLILPLDKSPVGSIRMDISQSPPIKSEKLISNLNGRAESPPGVNNNNNHNGVSKNGNQTSPGSNGPRDKVFTCPTCNRCFGYKHVLQNHERTHTGEKPFECNICMKKFTRDHHLKTHMRLHTGEKPYQCTHCDRQFVQVANLRRHLRVHTGERPYACELCSSRFSDSNQLKAHMLIHKGEKPYSCTECGGKFRRRHHLAHHKCVEDGSNKRLVFHPASSSSPDTSPPQLTPGNVADSLSNGNGSIGKRERKCRETRRIIRLESVPGTTETKINPLTYLADSVVPEQTVPEDLSMGGTTIRSRNYSGSSSSVTASSPSPRSGVSHGSFISGPYCYSNTSSETPDLYSDEDRAADSSTNGKNESSSDDILSPSHE</sequence>
<feature type="compositionally biased region" description="Polar residues" evidence="8">
    <location>
        <begin position="553"/>
        <end position="562"/>
    </location>
</feature>
<dbReference type="InterPro" id="IPR050331">
    <property type="entry name" value="Zinc_finger"/>
</dbReference>
<feature type="domain" description="C2H2-type" evidence="9">
    <location>
        <begin position="385"/>
        <end position="412"/>
    </location>
</feature>
<evidence type="ECO:0000259" key="9">
    <source>
        <dbReference type="PROSITE" id="PS50157"/>
    </source>
</evidence>
<keyword evidence="6" id="KW-0539">Nucleus</keyword>
<organism evidence="10 11">
    <name type="scientific">Orchesella dallaii</name>
    <dbReference type="NCBI Taxonomy" id="48710"/>
    <lineage>
        <taxon>Eukaryota</taxon>
        <taxon>Metazoa</taxon>
        <taxon>Ecdysozoa</taxon>
        <taxon>Arthropoda</taxon>
        <taxon>Hexapoda</taxon>
        <taxon>Collembola</taxon>
        <taxon>Entomobryomorpha</taxon>
        <taxon>Entomobryoidea</taxon>
        <taxon>Orchesellidae</taxon>
        <taxon>Orchesellinae</taxon>
        <taxon>Orchesella</taxon>
    </lineage>
</organism>
<feature type="compositionally biased region" description="Low complexity" evidence="8">
    <location>
        <begin position="563"/>
        <end position="578"/>
    </location>
</feature>
<evidence type="ECO:0000256" key="2">
    <source>
        <dbReference type="ARBA" id="ARBA00022723"/>
    </source>
</evidence>
<feature type="domain" description="C2H2-type" evidence="9">
    <location>
        <begin position="413"/>
        <end position="440"/>
    </location>
</feature>
<keyword evidence="2" id="KW-0479">Metal-binding</keyword>
<dbReference type="PROSITE" id="PS00028">
    <property type="entry name" value="ZINC_FINGER_C2H2_1"/>
    <property type="match status" value="4"/>
</dbReference>
<feature type="compositionally biased region" description="Low complexity" evidence="8">
    <location>
        <begin position="300"/>
        <end position="315"/>
    </location>
</feature>
<evidence type="ECO:0000313" key="11">
    <source>
        <dbReference type="Proteomes" id="UP001642540"/>
    </source>
</evidence>
<evidence type="ECO:0000256" key="3">
    <source>
        <dbReference type="ARBA" id="ARBA00022737"/>
    </source>
</evidence>
<dbReference type="EMBL" id="CAXLJM020000036">
    <property type="protein sequence ID" value="CAL8104754.1"/>
    <property type="molecule type" value="Genomic_DNA"/>
</dbReference>
<feature type="region of interest" description="Disordered" evidence="8">
    <location>
        <begin position="546"/>
        <end position="631"/>
    </location>
</feature>
<accession>A0ABP1QIM8</accession>
<feature type="domain" description="C2H2-type" evidence="9">
    <location>
        <begin position="441"/>
        <end position="468"/>
    </location>
</feature>
<gene>
    <name evidence="10" type="ORF">ODALV1_LOCUS11849</name>
</gene>
<comment type="subcellular location">
    <subcellularLocation>
        <location evidence="1">Nucleus</location>
    </subcellularLocation>
</comment>
<feature type="region of interest" description="Disordered" evidence="8">
    <location>
        <begin position="291"/>
        <end position="324"/>
    </location>
</feature>
<dbReference type="SUPFAM" id="SSF57667">
    <property type="entry name" value="beta-beta-alpha zinc fingers"/>
    <property type="match status" value="3"/>
</dbReference>
<feature type="region of interest" description="Disordered" evidence="8">
    <location>
        <begin position="147"/>
        <end position="232"/>
    </location>
</feature>
<evidence type="ECO:0000256" key="1">
    <source>
        <dbReference type="ARBA" id="ARBA00004123"/>
    </source>
</evidence>
<evidence type="ECO:0000256" key="8">
    <source>
        <dbReference type="SAM" id="MobiDB-lite"/>
    </source>
</evidence>
<dbReference type="InterPro" id="IPR036236">
    <property type="entry name" value="Znf_C2H2_sf"/>
</dbReference>
<dbReference type="Gene3D" id="3.30.160.60">
    <property type="entry name" value="Classic Zinc Finger"/>
    <property type="match status" value="5"/>
</dbReference>
<keyword evidence="4 7" id="KW-0863">Zinc-finger</keyword>
<keyword evidence="5" id="KW-0862">Zinc</keyword>
<feature type="region of interest" description="Disordered" evidence="8">
    <location>
        <begin position="1"/>
        <end position="23"/>
    </location>
</feature>
<protein>
    <recommendedName>
        <fullName evidence="9">C2H2-type domain-containing protein</fullName>
    </recommendedName>
</protein>
<feature type="compositionally biased region" description="Polar residues" evidence="8">
    <location>
        <begin position="191"/>
        <end position="211"/>
    </location>
</feature>
<name>A0ABP1QIM8_9HEXA</name>
<feature type="domain" description="C2H2-type" evidence="9">
    <location>
        <begin position="357"/>
        <end position="384"/>
    </location>
</feature>
<evidence type="ECO:0000256" key="5">
    <source>
        <dbReference type="ARBA" id="ARBA00022833"/>
    </source>
</evidence>
<dbReference type="Proteomes" id="UP001642540">
    <property type="component" value="Unassembled WGS sequence"/>
</dbReference>
<dbReference type="PROSITE" id="PS50157">
    <property type="entry name" value="ZINC_FINGER_C2H2_2"/>
    <property type="match status" value="5"/>
</dbReference>
<feature type="domain" description="C2H2-type" evidence="9">
    <location>
        <begin position="329"/>
        <end position="356"/>
    </location>
</feature>
<dbReference type="InterPro" id="IPR013087">
    <property type="entry name" value="Znf_C2H2_type"/>
</dbReference>
<dbReference type="PANTHER" id="PTHR16515:SF66">
    <property type="entry name" value="C2H2-TYPE DOMAIN-CONTAINING PROTEIN"/>
    <property type="match status" value="1"/>
</dbReference>
<keyword evidence="3" id="KW-0677">Repeat</keyword>
<dbReference type="SMART" id="SM00355">
    <property type="entry name" value="ZnF_C2H2"/>
    <property type="match status" value="5"/>
</dbReference>
<evidence type="ECO:0000256" key="6">
    <source>
        <dbReference type="ARBA" id="ARBA00023242"/>
    </source>
</evidence>
<evidence type="ECO:0000313" key="10">
    <source>
        <dbReference type="EMBL" id="CAL8104754.1"/>
    </source>
</evidence>
<proteinExistence type="predicted"/>
<feature type="compositionally biased region" description="Low complexity" evidence="8">
    <location>
        <begin position="162"/>
        <end position="190"/>
    </location>
</feature>
<evidence type="ECO:0000256" key="7">
    <source>
        <dbReference type="PROSITE-ProRule" id="PRU00042"/>
    </source>
</evidence>